<accession>A0A7S1JCI7</accession>
<organism evidence="3">
    <name type="scientific">Eutreptiella gymnastica</name>
    <dbReference type="NCBI Taxonomy" id="73025"/>
    <lineage>
        <taxon>Eukaryota</taxon>
        <taxon>Discoba</taxon>
        <taxon>Euglenozoa</taxon>
        <taxon>Euglenida</taxon>
        <taxon>Spirocuta</taxon>
        <taxon>Euglenophyceae</taxon>
        <taxon>Eutreptiales</taxon>
        <taxon>Eutreptiaceae</taxon>
        <taxon>Eutreptiella</taxon>
    </lineage>
</organism>
<feature type="signal peptide" evidence="2">
    <location>
        <begin position="1"/>
        <end position="21"/>
    </location>
</feature>
<evidence type="ECO:0000313" key="3">
    <source>
        <dbReference type="EMBL" id="CAD9039832.1"/>
    </source>
</evidence>
<name>A0A7S1JCI7_9EUGL</name>
<evidence type="ECO:0000256" key="2">
    <source>
        <dbReference type="SAM" id="SignalP"/>
    </source>
</evidence>
<protein>
    <recommendedName>
        <fullName evidence="4">Secreted protein</fullName>
    </recommendedName>
</protein>
<keyword evidence="2" id="KW-0732">Signal</keyword>
<dbReference type="EMBL" id="HBGA01138511">
    <property type="protein sequence ID" value="CAD9039832.1"/>
    <property type="molecule type" value="Transcribed_RNA"/>
</dbReference>
<evidence type="ECO:0008006" key="4">
    <source>
        <dbReference type="Google" id="ProtNLM"/>
    </source>
</evidence>
<reference evidence="3" key="1">
    <citation type="submission" date="2021-01" db="EMBL/GenBank/DDBJ databases">
        <authorList>
            <person name="Corre E."/>
            <person name="Pelletier E."/>
            <person name="Niang G."/>
            <person name="Scheremetjew M."/>
            <person name="Finn R."/>
            <person name="Kale V."/>
            <person name="Holt S."/>
            <person name="Cochrane G."/>
            <person name="Meng A."/>
            <person name="Brown T."/>
            <person name="Cohen L."/>
        </authorList>
    </citation>
    <scope>NUCLEOTIDE SEQUENCE</scope>
    <source>
        <strain evidence="3">NIES-381</strain>
    </source>
</reference>
<feature type="region of interest" description="Disordered" evidence="1">
    <location>
        <begin position="77"/>
        <end position="103"/>
    </location>
</feature>
<gene>
    <name evidence="3" type="ORF">EGYM00392_LOCUS50998</name>
</gene>
<sequence length="103" mass="10949">MTTVGCWLVSVVVGCCWLSVSMPLGSIFSLEGEGEREGRCTCICSCAPLQVLRIHPARATALTPDVKVLARGDIQSHRRGWGEEGGEGRAISGQWAGPQIPPT</sequence>
<proteinExistence type="predicted"/>
<dbReference type="AlphaFoldDB" id="A0A7S1JCI7"/>
<feature type="chain" id="PRO_5030749692" description="Secreted protein" evidence="2">
    <location>
        <begin position="22"/>
        <end position="103"/>
    </location>
</feature>
<evidence type="ECO:0000256" key="1">
    <source>
        <dbReference type="SAM" id="MobiDB-lite"/>
    </source>
</evidence>